<dbReference type="NCBIfam" id="TIGR00762">
    <property type="entry name" value="DegV"/>
    <property type="match status" value="1"/>
</dbReference>
<comment type="caution">
    <text evidence="2">The sequence shown here is derived from an EMBL/GenBank/DDBJ whole genome shotgun (WGS) entry which is preliminary data.</text>
</comment>
<dbReference type="Pfam" id="PF02645">
    <property type="entry name" value="DegV"/>
    <property type="match status" value="1"/>
</dbReference>
<organism evidence="2 3">
    <name type="scientific">Carnobacterium divergens DSM 20623</name>
    <dbReference type="NCBI Taxonomy" id="1449336"/>
    <lineage>
        <taxon>Bacteria</taxon>
        <taxon>Bacillati</taxon>
        <taxon>Bacillota</taxon>
        <taxon>Bacilli</taxon>
        <taxon>Lactobacillales</taxon>
        <taxon>Carnobacteriaceae</taxon>
        <taxon>Carnobacterium</taxon>
    </lineage>
</organism>
<dbReference type="PANTHER" id="PTHR33434">
    <property type="entry name" value="DEGV DOMAIN-CONTAINING PROTEIN DR_1986-RELATED"/>
    <property type="match status" value="1"/>
</dbReference>
<dbReference type="Gene3D" id="3.40.50.10170">
    <property type="match status" value="1"/>
</dbReference>
<dbReference type="PROSITE" id="PS51482">
    <property type="entry name" value="DEGV"/>
    <property type="match status" value="1"/>
</dbReference>
<proteinExistence type="predicted"/>
<evidence type="ECO:0000256" key="1">
    <source>
        <dbReference type="ARBA" id="ARBA00023121"/>
    </source>
</evidence>
<dbReference type="InterPro" id="IPR003797">
    <property type="entry name" value="DegV"/>
</dbReference>
<keyword evidence="3" id="KW-1185">Reference proteome</keyword>
<dbReference type="GeneID" id="89588920"/>
<dbReference type="GO" id="GO:0008289">
    <property type="term" value="F:lipid binding"/>
    <property type="evidence" value="ECO:0007669"/>
    <property type="project" value="UniProtKB-KW"/>
</dbReference>
<dbReference type="Proteomes" id="UP000051658">
    <property type="component" value="Unassembled WGS sequence"/>
</dbReference>
<reference evidence="2 3" key="1">
    <citation type="journal article" date="2015" name="Genome Announc.">
        <title>Expanding the biotechnology potential of lactobacilli through comparative genomics of 213 strains and associated genera.</title>
        <authorList>
            <person name="Sun Z."/>
            <person name="Harris H.M."/>
            <person name="McCann A."/>
            <person name="Guo C."/>
            <person name="Argimon S."/>
            <person name="Zhang W."/>
            <person name="Yang X."/>
            <person name="Jeffery I.B."/>
            <person name="Cooney J.C."/>
            <person name="Kagawa T.F."/>
            <person name="Liu W."/>
            <person name="Song Y."/>
            <person name="Salvetti E."/>
            <person name="Wrobel A."/>
            <person name="Rasinkangas P."/>
            <person name="Parkhill J."/>
            <person name="Rea M.C."/>
            <person name="O'Sullivan O."/>
            <person name="Ritari J."/>
            <person name="Douillard F.P."/>
            <person name="Paul Ross R."/>
            <person name="Yang R."/>
            <person name="Briner A.E."/>
            <person name="Felis G.E."/>
            <person name="de Vos W.M."/>
            <person name="Barrangou R."/>
            <person name="Klaenhammer T.R."/>
            <person name="Caufield P.W."/>
            <person name="Cui Y."/>
            <person name="Zhang H."/>
            <person name="O'Toole P.W."/>
        </authorList>
    </citation>
    <scope>NUCLEOTIDE SEQUENCE [LARGE SCALE GENOMIC DNA]</scope>
    <source>
        <strain evidence="2 3">DSM 20623</strain>
    </source>
</reference>
<dbReference type="RefSeq" id="WP_034569634.1">
    <property type="nucleotide sequence ID" value="NZ_JQBS01000035.1"/>
</dbReference>
<name>A0A0R2HN77_CARDV</name>
<evidence type="ECO:0000313" key="2">
    <source>
        <dbReference type="EMBL" id="KRN54345.1"/>
    </source>
</evidence>
<evidence type="ECO:0000313" key="3">
    <source>
        <dbReference type="Proteomes" id="UP000051658"/>
    </source>
</evidence>
<accession>A0A0R2HN77</accession>
<dbReference type="InterPro" id="IPR043168">
    <property type="entry name" value="DegV_C"/>
</dbReference>
<dbReference type="SUPFAM" id="SSF82549">
    <property type="entry name" value="DAK1/DegV-like"/>
    <property type="match status" value="1"/>
</dbReference>
<dbReference type="eggNOG" id="COG1307">
    <property type="taxonomic scope" value="Bacteria"/>
</dbReference>
<dbReference type="PANTHER" id="PTHR33434:SF8">
    <property type="entry name" value="DEGV DOMAIN-CONTAINING PROTEIN SPR1019"/>
    <property type="match status" value="1"/>
</dbReference>
<evidence type="ECO:0008006" key="4">
    <source>
        <dbReference type="Google" id="ProtNLM"/>
    </source>
</evidence>
<dbReference type="Gene3D" id="3.30.1180.10">
    <property type="match status" value="1"/>
</dbReference>
<protein>
    <recommendedName>
        <fullName evidence="4">DegV family protein</fullName>
    </recommendedName>
</protein>
<gene>
    <name evidence="2" type="ORF">IV74_GL001926</name>
</gene>
<dbReference type="AlphaFoldDB" id="A0A0R2HN77"/>
<dbReference type="InterPro" id="IPR050270">
    <property type="entry name" value="DegV_domain_contain"/>
</dbReference>
<sequence>MKKFKIVTDSSAELGPDEIKELAIHVLPLTVMIDDVVYVDGVTLQKEEFMEKMQQAKALPKTSQPPIGQFVELYDELGKDGSEVISIHMTENLSGTVNTARQAAQLSTTEVTVIDSDFTDRGLSFQVIEAARMALANADKEAILKRIDEVRANTKLYICVVTLENLVKGGRIGRLAGALSSFLNVKVMMEQVKGQLELRVRGRGMKPVNKWLVELQEKLKETPNIREVSFSYADDEEACEEIKNQFQATLPDVPMRVRLTSPIISTHAGKGAFAVMYYTD</sequence>
<dbReference type="EMBL" id="JQBS01000035">
    <property type="protein sequence ID" value="KRN54345.1"/>
    <property type="molecule type" value="Genomic_DNA"/>
</dbReference>
<keyword evidence="1" id="KW-0446">Lipid-binding</keyword>
<dbReference type="PATRIC" id="fig|1449336.4.peg.1963"/>